<dbReference type="CDD" id="cd17569">
    <property type="entry name" value="REC_HupR-like"/>
    <property type="match status" value="1"/>
</dbReference>
<dbReference type="PANTHER" id="PTHR45228:SF8">
    <property type="entry name" value="TWO-COMPONENT RESPONSE REGULATOR-RELATED"/>
    <property type="match status" value="1"/>
</dbReference>
<comment type="caution">
    <text evidence="4">The sequence shown here is derived from an EMBL/GenBank/DDBJ whole genome shotgun (WGS) entry which is preliminary data.</text>
</comment>
<dbReference type="SUPFAM" id="SSF109604">
    <property type="entry name" value="HD-domain/PDEase-like"/>
    <property type="match status" value="1"/>
</dbReference>
<evidence type="ECO:0000313" key="5">
    <source>
        <dbReference type="Proteomes" id="UP000321764"/>
    </source>
</evidence>
<reference evidence="4 5" key="1">
    <citation type="submission" date="2019-07" db="EMBL/GenBank/DDBJ databases">
        <title>Reinekea sp. strain SSH23 genome sequencing and assembly.</title>
        <authorList>
            <person name="Kim I."/>
        </authorList>
    </citation>
    <scope>NUCLEOTIDE SEQUENCE [LARGE SCALE GENOMIC DNA]</scope>
    <source>
        <strain evidence="4 5">SSH23</strain>
    </source>
</reference>
<dbReference type="PANTHER" id="PTHR45228">
    <property type="entry name" value="CYCLIC DI-GMP PHOSPHODIESTERASE TM_0186-RELATED"/>
    <property type="match status" value="1"/>
</dbReference>
<dbReference type="EMBL" id="VKAD01000001">
    <property type="protein sequence ID" value="TXR54099.1"/>
    <property type="molecule type" value="Genomic_DNA"/>
</dbReference>
<organism evidence="4 5">
    <name type="scientific">Reinekea thalattae</name>
    <dbReference type="NCBI Taxonomy" id="2593301"/>
    <lineage>
        <taxon>Bacteria</taxon>
        <taxon>Pseudomonadati</taxon>
        <taxon>Pseudomonadota</taxon>
        <taxon>Gammaproteobacteria</taxon>
        <taxon>Oceanospirillales</taxon>
        <taxon>Saccharospirillaceae</taxon>
        <taxon>Reinekea</taxon>
    </lineage>
</organism>
<dbReference type="Proteomes" id="UP000321764">
    <property type="component" value="Unassembled WGS sequence"/>
</dbReference>
<dbReference type="InterPro" id="IPR011006">
    <property type="entry name" value="CheY-like_superfamily"/>
</dbReference>
<dbReference type="GO" id="GO:0008081">
    <property type="term" value="F:phosphoric diester hydrolase activity"/>
    <property type="evidence" value="ECO:0007669"/>
    <property type="project" value="UniProtKB-ARBA"/>
</dbReference>
<dbReference type="GO" id="GO:0000160">
    <property type="term" value="P:phosphorelay signal transduction system"/>
    <property type="evidence" value="ECO:0007669"/>
    <property type="project" value="InterPro"/>
</dbReference>
<dbReference type="Gene3D" id="1.10.3210.10">
    <property type="entry name" value="Hypothetical protein af1432"/>
    <property type="match status" value="1"/>
</dbReference>
<dbReference type="RefSeq" id="WP_147713498.1">
    <property type="nucleotide sequence ID" value="NZ_VKAD01000001.1"/>
</dbReference>
<dbReference type="SMART" id="SM00448">
    <property type="entry name" value="REC"/>
    <property type="match status" value="1"/>
</dbReference>
<dbReference type="Gene3D" id="3.40.50.2300">
    <property type="match status" value="1"/>
</dbReference>
<dbReference type="CDD" id="cd00077">
    <property type="entry name" value="HDc"/>
    <property type="match status" value="1"/>
</dbReference>
<dbReference type="PROSITE" id="PS50110">
    <property type="entry name" value="RESPONSE_REGULATORY"/>
    <property type="match status" value="1"/>
</dbReference>
<keyword evidence="5" id="KW-1185">Reference proteome</keyword>
<dbReference type="InterPro" id="IPR003607">
    <property type="entry name" value="HD/PDEase_dom"/>
</dbReference>
<dbReference type="SUPFAM" id="SSF52172">
    <property type="entry name" value="CheY-like"/>
    <property type="match status" value="1"/>
</dbReference>
<dbReference type="Pfam" id="PF13487">
    <property type="entry name" value="HD_5"/>
    <property type="match status" value="1"/>
</dbReference>
<evidence type="ECO:0000259" key="3">
    <source>
        <dbReference type="PROSITE" id="PS51832"/>
    </source>
</evidence>
<feature type="domain" description="HD-GYP" evidence="3">
    <location>
        <begin position="179"/>
        <end position="375"/>
    </location>
</feature>
<evidence type="ECO:0000259" key="2">
    <source>
        <dbReference type="PROSITE" id="PS50110"/>
    </source>
</evidence>
<accession>A0A5C8Z9Z8</accession>
<dbReference type="PROSITE" id="PS51832">
    <property type="entry name" value="HD_GYP"/>
    <property type="match status" value="1"/>
</dbReference>
<dbReference type="InterPro" id="IPR037522">
    <property type="entry name" value="HD_GYP_dom"/>
</dbReference>
<name>A0A5C8Z9Z8_9GAMM</name>
<dbReference type="InterPro" id="IPR001789">
    <property type="entry name" value="Sig_transdc_resp-reg_receiver"/>
</dbReference>
<keyword evidence="1" id="KW-0597">Phosphoprotein</keyword>
<gene>
    <name evidence="4" type="ORF">FME95_06055</name>
</gene>
<evidence type="ECO:0000256" key="1">
    <source>
        <dbReference type="PROSITE-ProRule" id="PRU00169"/>
    </source>
</evidence>
<dbReference type="InterPro" id="IPR052020">
    <property type="entry name" value="Cyclic_di-GMP/3'3'-cGAMP_PDE"/>
</dbReference>
<dbReference type="OrthoDB" id="9802066at2"/>
<proteinExistence type="predicted"/>
<dbReference type="AlphaFoldDB" id="A0A5C8Z9Z8"/>
<protein>
    <submittedName>
        <fullName evidence="4">Response regulator</fullName>
    </submittedName>
</protein>
<evidence type="ECO:0000313" key="4">
    <source>
        <dbReference type="EMBL" id="TXR54099.1"/>
    </source>
</evidence>
<feature type="modified residue" description="4-aspartylphosphate" evidence="1">
    <location>
        <position position="58"/>
    </location>
</feature>
<dbReference type="Pfam" id="PF00072">
    <property type="entry name" value="Response_reg"/>
    <property type="match status" value="1"/>
</dbReference>
<feature type="domain" description="Response regulatory" evidence="2">
    <location>
        <begin position="9"/>
        <end position="124"/>
    </location>
</feature>
<sequence>MELTEEPINILFVDDEENILKTLKRLMSFENYQCHFANSGQEGLQLLQKQPCEIIISDMRMPAMQGDVFMVKAKEICPNSMRFILSGYADFNSLIQALNDGGVHQFIMKPWDDDALLAKIADAVEHVTVKKQRDQLLKITRRQAAMLAQANKDLESKVASRTQEVQQTADMLDLSYHELKASYGVFIDVVAQVLQLRTIAPKDHLNDIADTSLALAKHLGLNEDQQEAVFRAAKLHELGKIRIRDSILMKPYLNLRGPDLKEYRAYPLQGYSLMASLDNLSDVSHLIKSHCEQFDGLGFPERLKGEDIPLGSRIIGTAMHFFMYRNGLADGTSHADEEAEEYLRGIAGREVDPELVEPFLECVKQEFAKKGKYETLVNLGMARQGMVLSRDLYNVRGVIMLTKGAVLTDNIISKLDYISQKEQHKYVLYIENENIEEEEEQAQDS</sequence>